<dbReference type="PANTHER" id="PTHR43570">
    <property type="entry name" value="ALDEHYDE DEHYDROGENASE"/>
    <property type="match status" value="1"/>
</dbReference>
<dbReference type="InterPro" id="IPR016162">
    <property type="entry name" value="Ald_DH_N"/>
</dbReference>
<keyword evidence="2 3" id="KW-0560">Oxidoreductase</keyword>
<comment type="similarity">
    <text evidence="1 3 5">Belongs to the aldehyde dehydrogenase family.</text>
</comment>
<feature type="active site" evidence="4">
    <location>
        <position position="209"/>
    </location>
</feature>
<dbReference type="InterPro" id="IPR029510">
    <property type="entry name" value="Ald_DH_CS_GLU"/>
</dbReference>
<comment type="caution">
    <text evidence="7">The sequence shown here is derived from an EMBL/GenBank/DDBJ whole genome shotgun (WGS) entry which is preliminary data.</text>
</comment>
<feature type="domain" description="Aldehyde dehydrogenase" evidence="6">
    <location>
        <begin position="3"/>
        <end position="426"/>
    </location>
</feature>
<keyword evidence="8" id="KW-1185">Reference proteome</keyword>
<name>A0ABS9K8D7_9BACT</name>
<dbReference type="Gene3D" id="3.40.309.10">
    <property type="entry name" value="Aldehyde Dehydrogenase, Chain A, domain 2"/>
    <property type="match status" value="1"/>
</dbReference>
<reference evidence="7" key="2">
    <citation type="submission" date="2024-05" db="EMBL/GenBank/DDBJ databases">
        <title>Rhodohalobacter halophilus gen. nov., sp. nov., a moderately halophilic member of the family Balneolaceae.</title>
        <authorList>
            <person name="Xia J."/>
        </authorList>
    </citation>
    <scope>NUCLEOTIDE SEQUENCE</scope>
    <source>
        <strain evidence="7">WB101</strain>
    </source>
</reference>
<dbReference type="PANTHER" id="PTHR43570:SF16">
    <property type="entry name" value="ALDEHYDE DEHYDROGENASE TYPE III, ISOFORM Q"/>
    <property type="match status" value="1"/>
</dbReference>
<dbReference type="InterPro" id="IPR016161">
    <property type="entry name" value="Ald_DH/histidinol_DH"/>
</dbReference>
<dbReference type="InterPro" id="IPR015590">
    <property type="entry name" value="Aldehyde_DH_dom"/>
</dbReference>
<gene>
    <name evidence="7" type="ORF">L6773_00980</name>
</gene>
<reference evidence="7" key="1">
    <citation type="submission" date="2022-01" db="EMBL/GenBank/DDBJ databases">
        <authorList>
            <person name="Wang Y."/>
        </authorList>
    </citation>
    <scope>NUCLEOTIDE SEQUENCE</scope>
    <source>
        <strain evidence="7">WB101</strain>
    </source>
</reference>
<evidence type="ECO:0000313" key="7">
    <source>
        <dbReference type="EMBL" id="MCG2587119.1"/>
    </source>
</evidence>
<dbReference type="InterPro" id="IPR012394">
    <property type="entry name" value="Aldehyde_DH_NAD(P)"/>
</dbReference>
<dbReference type="PROSITE" id="PS00687">
    <property type="entry name" value="ALDEHYDE_DEHYDR_GLU"/>
    <property type="match status" value="1"/>
</dbReference>
<evidence type="ECO:0000256" key="1">
    <source>
        <dbReference type="ARBA" id="ARBA00009986"/>
    </source>
</evidence>
<proteinExistence type="inferred from homology"/>
<evidence type="ECO:0000256" key="4">
    <source>
        <dbReference type="PROSITE-ProRule" id="PRU10007"/>
    </source>
</evidence>
<dbReference type="RefSeq" id="WP_237851965.1">
    <property type="nucleotide sequence ID" value="NZ_JAKLWS010000001.1"/>
</dbReference>
<accession>A0ABS9K8D7</accession>
<sequence>MNIEQVFENQKNFFRKGNTRNFEVRKANLEKLRDLIANNEKEFCEAVKADFGKPYFESFSTEIYTVLHEIDYHLKNLKKWMEPETVGSSIVTFPSRNKIYKQPLGTVLIIGAWNYPIHLTLMPLVGAISAGNTAILKPSEIAPETSSALKSLISESFDTGMIAVVEGAVDTTTELLNQPFDKIFFTGSSRVGKIVMKAAAEQLIPVTLELGGKSPAIVHEDADIEVCARRIWWGKTINAGQTCVAPDFVAVHKSVRNEFIDQSKNVLSQFFRDDYHPGGNYTKIVNESHFDRLQNLLDQSEVIFGGISNKENLFIEPTIIQADWGSEIMQDEIFGPLMPILTYSDPSELIERLRDRPSPLALYLFTKDTELEERIIDEVPFGGGCINETVQHLGNPNLPFGGVGSSGMGSYHGKYSFDTFSRNKSIMKKPFWPDPDFRYPPYDDMIVSWFKRIFS</sequence>
<evidence type="ECO:0000256" key="5">
    <source>
        <dbReference type="RuleBase" id="RU003345"/>
    </source>
</evidence>
<protein>
    <recommendedName>
        <fullName evidence="3">Aldehyde dehydrogenase</fullName>
    </recommendedName>
</protein>
<evidence type="ECO:0000256" key="3">
    <source>
        <dbReference type="PIRNR" id="PIRNR036492"/>
    </source>
</evidence>
<dbReference type="SUPFAM" id="SSF53720">
    <property type="entry name" value="ALDH-like"/>
    <property type="match status" value="1"/>
</dbReference>
<dbReference type="InterPro" id="IPR016163">
    <property type="entry name" value="Ald_DH_C"/>
</dbReference>
<dbReference type="Pfam" id="PF00171">
    <property type="entry name" value="Aldedh"/>
    <property type="match status" value="1"/>
</dbReference>
<evidence type="ECO:0000259" key="6">
    <source>
        <dbReference type="Pfam" id="PF00171"/>
    </source>
</evidence>
<organism evidence="7 8">
    <name type="scientific">Rhodohalobacter sulfatireducens</name>
    <dbReference type="NCBI Taxonomy" id="2911366"/>
    <lineage>
        <taxon>Bacteria</taxon>
        <taxon>Pseudomonadati</taxon>
        <taxon>Balneolota</taxon>
        <taxon>Balneolia</taxon>
        <taxon>Balneolales</taxon>
        <taxon>Balneolaceae</taxon>
        <taxon>Rhodohalobacter</taxon>
    </lineage>
</organism>
<evidence type="ECO:0000313" key="8">
    <source>
        <dbReference type="Proteomes" id="UP001165366"/>
    </source>
</evidence>
<dbReference type="Proteomes" id="UP001165366">
    <property type="component" value="Unassembled WGS sequence"/>
</dbReference>
<dbReference type="Gene3D" id="3.40.605.10">
    <property type="entry name" value="Aldehyde Dehydrogenase, Chain A, domain 1"/>
    <property type="match status" value="1"/>
</dbReference>
<evidence type="ECO:0000256" key="2">
    <source>
        <dbReference type="ARBA" id="ARBA00023002"/>
    </source>
</evidence>
<dbReference type="PIRSF" id="PIRSF036492">
    <property type="entry name" value="ALDH"/>
    <property type="match status" value="1"/>
</dbReference>
<dbReference type="EMBL" id="JAKLWS010000001">
    <property type="protein sequence ID" value="MCG2587119.1"/>
    <property type="molecule type" value="Genomic_DNA"/>
</dbReference>